<reference evidence="1 2" key="1">
    <citation type="journal article" date="2019" name="Nat. Ecol. Evol.">
        <title>Megaphylogeny resolves global patterns of mushroom evolution.</title>
        <authorList>
            <person name="Varga T."/>
            <person name="Krizsan K."/>
            <person name="Foldi C."/>
            <person name="Dima B."/>
            <person name="Sanchez-Garcia M."/>
            <person name="Sanchez-Ramirez S."/>
            <person name="Szollosi G.J."/>
            <person name="Szarkandi J.G."/>
            <person name="Papp V."/>
            <person name="Albert L."/>
            <person name="Andreopoulos W."/>
            <person name="Angelini C."/>
            <person name="Antonin V."/>
            <person name="Barry K.W."/>
            <person name="Bougher N.L."/>
            <person name="Buchanan P."/>
            <person name="Buyck B."/>
            <person name="Bense V."/>
            <person name="Catcheside P."/>
            <person name="Chovatia M."/>
            <person name="Cooper J."/>
            <person name="Damon W."/>
            <person name="Desjardin D."/>
            <person name="Finy P."/>
            <person name="Geml J."/>
            <person name="Haridas S."/>
            <person name="Hughes K."/>
            <person name="Justo A."/>
            <person name="Karasinski D."/>
            <person name="Kautmanova I."/>
            <person name="Kiss B."/>
            <person name="Kocsube S."/>
            <person name="Kotiranta H."/>
            <person name="LaButti K.M."/>
            <person name="Lechner B.E."/>
            <person name="Liimatainen K."/>
            <person name="Lipzen A."/>
            <person name="Lukacs Z."/>
            <person name="Mihaltcheva S."/>
            <person name="Morgado L.N."/>
            <person name="Niskanen T."/>
            <person name="Noordeloos M.E."/>
            <person name="Ohm R.A."/>
            <person name="Ortiz-Santana B."/>
            <person name="Ovrebo C."/>
            <person name="Racz N."/>
            <person name="Riley R."/>
            <person name="Savchenko A."/>
            <person name="Shiryaev A."/>
            <person name="Soop K."/>
            <person name="Spirin V."/>
            <person name="Szebenyi C."/>
            <person name="Tomsovsky M."/>
            <person name="Tulloss R.E."/>
            <person name="Uehling J."/>
            <person name="Grigoriev I.V."/>
            <person name="Vagvolgyi C."/>
            <person name="Papp T."/>
            <person name="Martin F.M."/>
            <person name="Miettinen O."/>
            <person name="Hibbett D.S."/>
            <person name="Nagy L.G."/>
        </authorList>
    </citation>
    <scope>NUCLEOTIDE SEQUENCE [LARGE SCALE GENOMIC DNA]</scope>
    <source>
        <strain evidence="1 2">FP101781</strain>
    </source>
</reference>
<sequence>MSPPPHFAVDHDHLVPGPGTAHSYPQLNMLSASELLPAELWIKILKLATERRHPGGLDDPILDWHTTHRLLHRSSAAVCNEDLALKAALTLVCSQWNAIVTPWLYEHIRVGPKHMSSLVGLPITLELPISSTPSLPLGSCVRRLDLELIDDEFGPDHPRNQEPLTGSHLGSIVRILTQLPNLKTILLLLPGCNGPKELMDAVPSTIQRFYWKAGGKTPMSIARILAFLDTHPAITSVAFPEFSSSGDGHISHEWNEDWKVTRRPLIQDWVLREDNHSFSVSYLSCKGILPGLSSRSVAFLVDRPQPGHPDWDSHEFSLAISLQAAPNGNGGIMTDTIHPNTSITRISVLEPYEGSWPTQSFCKKLEVLRRQCLSVQDLHVTLIGNETSNDQRAESSDLEAPQVTAVTSLSILRISNEWPVPDPLDSLHRILRIPWNRTFPRLQTIRVMEEVDLDISRHHPSLAFARAQGWTIRIEDRFGEALV</sequence>
<evidence type="ECO:0000313" key="1">
    <source>
        <dbReference type="EMBL" id="TEB27257.1"/>
    </source>
</evidence>
<keyword evidence="2" id="KW-1185">Reference proteome</keyword>
<gene>
    <name evidence="1" type="ORF">FA13DRAFT_1794885</name>
</gene>
<evidence type="ECO:0008006" key="3">
    <source>
        <dbReference type="Google" id="ProtNLM"/>
    </source>
</evidence>
<dbReference type="OrthoDB" id="3256525at2759"/>
<proteinExistence type="predicted"/>
<dbReference type="Proteomes" id="UP000298030">
    <property type="component" value="Unassembled WGS sequence"/>
</dbReference>
<comment type="caution">
    <text evidence="1">The sequence shown here is derived from an EMBL/GenBank/DDBJ whole genome shotgun (WGS) entry which is preliminary data.</text>
</comment>
<accession>A0A4Y7SZG0</accession>
<dbReference type="AlphaFoldDB" id="A0A4Y7SZG0"/>
<evidence type="ECO:0000313" key="2">
    <source>
        <dbReference type="Proteomes" id="UP000298030"/>
    </source>
</evidence>
<dbReference type="EMBL" id="QPFP01000041">
    <property type="protein sequence ID" value="TEB27257.1"/>
    <property type="molecule type" value="Genomic_DNA"/>
</dbReference>
<organism evidence="1 2">
    <name type="scientific">Coprinellus micaceus</name>
    <name type="common">Glistening ink-cap mushroom</name>
    <name type="synonym">Coprinus micaceus</name>
    <dbReference type="NCBI Taxonomy" id="71717"/>
    <lineage>
        <taxon>Eukaryota</taxon>
        <taxon>Fungi</taxon>
        <taxon>Dikarya</taxon>
        <taxon>Basidiomycota</taxon>
        <taxon>Agaricomycotina</taxon>
        <taxon>Agaricomycetes</taxon>
        <taxon>Agaricomycetidae</taxon>
        <taxon>Agaricales</taxon>
        <taxon>Agaricineae</taxon>
        <taxon>Psathyrellaceae</taxon>
        <taxon>Coprinellus</taxon>
    </lineage>
</organism>
<name>A0A4Y7SZG0_COPMI</name>
<protein>
    <recommendedName>
        <fullName evidence="3">F-box domain-containing protein</fullName>
    </recommendedName>
</protein>